<dbReference type="Proteomes" id="UP000422108">
    <property type="component" value="Chromosome"/>
</dbReference>
<evidence type="ECO:0000256" key="1">
    <source>
        <dbReference type="SAM" id="SignalP"/>
    </source>
</evidence>
<organism evidence="2 3">
    <name type="scientific">Desulfosarcina ovata subsp. ovata</name>
    <dbReference type="NCBI Taxonomy" id="2752305"/>
    <lineage>
        <taxon>Bacteria</taxon>
        <taxon>Pseudomonadati</taxon>
        <taxon>Thermodesulfobacteriota</taxon>
        <taxon>Desulfobacteria</taxon>
        <taxon>Desulfobacterales</taxon>
        <taxon>Desulfosarcinaceae</taxon>
        <taxon>Desulfosarcina</taxon>
    </lineage>
</organism>
<dbReference type="AlphaFoldDB" id="A0A5K8AMN4"/>
<protein>
    <submittedName>
        <fullName evidence="2">Uncharacterized protein</fullName>
    </submittedName>
</protein>
<proteinExistence type="predicted"/>
<feature type="chain" id="PRO_5024398893" evidence="1">
    <location>
        <begin position="24"/>
        <end position="254"/>
    </location>
</feature>
<dbReference type="EMBL" id="AP021879">
    <property type="protein sequence ID" value="BBO93110.1"/>
    <property type="molecule type" value="Genomic_DNA"/>
</dbReference>
<name>A0A5K8AMN4_9BACT</name>
<evidence type="ECO:0000313" key="3">
    <source>
        <dbReference type="Proteomes" id="UP000422108"/>
    </source>
</evidence>
<keyword evidence="3" id="KW-1185">Reference proteome</keyword>
<reference evidence="2 3" key="1">
    <citation type="submission" date="2019-11" db="EMBL/GenBank/DDBJ databases">
        <title>Comparative genomics of hydrocarbon-degrading Desulfosarcina strains.</title>
        <authorList>
            <person name="Watanabe M."/>
            <person name="Kojima H."/>
            <person name="Fukui M."/>
        </authorList>
    </citation>
    <scope>NUCLEOTIDE SEQUENCE [LARGE SCALE GENOMIC DNA]</scope>
    <source>
        <strain evidence="3">oXyS1</strain>
    </source>
</reference>
<keyword evidence="1" id="KW-0732">Signal</keyword>
<accession>A0A5K8AMN4</accession>
<dbReference type="RefSeq" id="WP_155313759.1">
    <property type="nucleotide sequence ID" value="NZ_AP021879.1"/>
</dbReference>
<sequence>MKKTVRRLGLSVLLIGCVLHPLAGLGEDNEPMLQRLFSWMRPFGHYEGRLSDAVAKSTQKSGMSDTLSRVFLVGADSSAIIEWIPGRGADDLVTCPDGHTVFLRRGKVIEVADFKGSGNELRIPDTATPITGIRVKTLYGCITTTPETVNGQSLWIEREAGTHGLMDYADGRLKDRPLPRELQAYPPETIGSALRKLQGIRADSRHAWVRDQKLLLGEAGNDDRARIVDSDFPFSGYPAWLGYSDILMVIGLMD</sequence>
<evidence type="ECO:0000313" key="2">
    <source>
        <dbReference type="EMBL" id="BBO93110.1"/>
    </source>
</evidence>
<gene>
    <name evidence="2" type="ORF">DSCOOX_62900</name>
</gene>
<feature type="signal peptide" evidence="1">
    <location>
        <begin position="1"/>
        <end position="23"/>
    </location>
</feature>